<dbReference type="EMBL" id="BIFT01000002">
    <property type="protein sequence ID" value="GCE30064.1"/>
    <property type="molecule type" value="Genomic_DNA"/>
</dbReference>
<evidence type="ECO:0000313" key="1">
    <source>
        <dbReference type="EMBL" id="GCE30064.1"/>
    </source>
</evidence>
<gene>
    <name evidence="1" type="ORF">KDA_55480</name>
</gene>
<dbReference type="AlphaFoldDB" id="A0A402BF91"/>
<evidence type="ECO:0008006" key="3">
    <source>
        <dbReference type="Google" id="ProtNLM"/>
    </source>
</evidence>
<dbReference type="RefSeq" id="WP_161982451.1">
    <property type="nucleotide sequence ID" value="NZ_BIFT01000002.1"/>
</dbReference>
<organism evidence="1 2">
    <name type="scientific">Dictyobacter alpinus</name>
    <dbReference type="NCBI Taxonomy" id="2014873"/>
    <lineage>
        <taxon>Bacteria</taxon>
        <taxon>Bacillati</taxon>
        <taxon>Chloroflexota</taxon>
        <taxon>Ktedonobacteria</taxon>
        <taxon>Ktedonobacterales</taxon>
        <taxon>Dictyobacteraceae</taxon>
        <taxon>Dictyobacter</taxon>
    </lineage>
</organism>
<sequence>MASSAQNQASDVARAYFEAQNRHNTEWLMQLFGSSGTFQDPTMSAPISGEKLQQAFAAGFVSFPDMTFEVLDLFDDGADRVAVQWRWRATNTGPLGDAPPTGQAIDIAGMDLLVISEGTIQSARAYFDLAAMTNQLSGKA</sequence>
<accession>A0A402BF91</accession>
<reference evidence="2" key="1">
    <citation type="submission" date="2018-12" db="EMBL/GenBank/DDBJ databases">
        <title>Tengunoibacter tsumagoiensis gen. nov., sp. nov., Dictyobacter kobayashii sp. nov., D. alpinus sp. nov., and D. joshuensis sp. nov. and description of Dictyobacteraceae fam. nov. within the order Ktedonobacterales isolated from Tengu-no-mugimeshi.</title>
        <authorList>
            <person name="Wang C.M."/>
            <person name="Zheng Y."/>
            <person name="Sakai Y."/>
            <person name="Toyoda A."/>
            <person name="Minakuchi Y."/>
            <person name="Abe K."/>
            <person name="Yokota A."/>
            <person name="Yabe S."/>
        </authorList>
    </citation>
    <scope>NUCLEOTIDE SEQUENCE [LARGE SCALE GENOMIC DNA]</scope>
    <source>
        <strain evidence="2">Uno16</strain>
    </source>
</reference>
<dbReference type="PANTHER" id="PTHR38436">
    <property type="entry name" value="POLYKETIDE CYCLASE SNOAL-LIKE DOMAIN"/>
    <property type="match status" value="1"/>
</dbReference>
<comment type="caution">
    <text evidence="1">The sequence shown here is derived from an EMBL/GenBank/DDBJ whole genome shotgun (WGS) entry which is preliminary data.</text>
</comment>
<dbReference type="InterPro" id="IPR009959">
    <property type="entry name" value="Cyclase_SnoaL-like"/>
</dbReference>
<dbReference type="Proteomes" id="UP000287171">
    <property type="component" value="Unassembled WGS sequence"/>
</dbReference>
<protein>
    <recommendedName>
        <fullName evidence="3">SnoaL-like domain-containing protein</fullName>
    </recommendedName>
</protein>
<dbReference type="Gene3D" id="3.10.450.50">
    <property type="match status" value="1"/>
</dbReference>
<dbReference type="PANTHER" id="PTHR38436:SF1">
    <property type="entry name" value="ESTER CYCLASE"/>
    <property type="match status" value="1"/>
</dbReference>
<dbReference type="InterPro" id="IPR032710">
    <property type="entry name" value="NTF2-like_dom_sf"/>
</dbReference>
<proteinExistence type="predicted"/>
<name>A0A402BF91_9CHLR</name>
<evidence type="ECO:0000313" key="2">
    <source>
        <dbReference type="Proteomes" id="UP000287171"/>
    </source>
</evidence>
<dbReference type="SUPFAM" id="SSF54427">
    <property type="entry name" value="NTF2-like"/>
    <property type="match status" value="1"/>
</dbReference>
<dbReference type="Pfam" id="PF07366">
    <property type="entry name" value="SnoaL"/>
    <property type="match status" value="1"/>
</dbReference>
<keyword evidence="2" id="KW-1185">Reference proteome</keyword>
<dbReference type="GO" id="GO:0030638">
    <property type="term" value="P:polyketide metabolic process"/>
    <property type="evidence" value="ECO:0007669"/>
    <property type="project" value="InterPro"/>
</dbReference>